<comment type="caution">
    <text evidence="2">The sequence shown here is derived from an EMBL/GenBank/DDBJ whole genome shotgun (WGS) entry which is preliminary data.</text>
</comment>
<gene>
    <name evidence="2" type="primary">PUX11_1</name>
    <name evidence="2" type="ORF">CK203_086975</name>
</gene>
<evidence type="ECO:0000313" key="3">
    <source>
        <dbReference type="Proteomes" id="UP000288805"/>
    </source>
</evidence>
<accession>A0A438FIZ9</accession>
<feature type="region of interest" description="Disordered" evidence="1">
    <location>
        <begin position="26"/>
        <end position="101"/>
    </location>
</feature>
<feature type="compositionally biased region" description="Polar residues" evidence="1">
    <location>
        <begin position="41"/>
        <end position="50"/>
    </location>
</feature>
<sequence length="101" mass="11324">MLLISRFPFSPILFLTFTGANPALQNNLRARGTERPFTRPSPDQSGSTTSRSDERSKQPTASRYGSNIHTLKHDEDDDRFSDRNAFWNGNSTQYGGNNDGN</sequence>
<dbReference type="AlphaFoldDB" id="A0A438FIZ9"/>
<dbReference type="EMBL" id="QGNW01000873">
    <property type="protein sequence ID" value="RVW59952.1"/>
    <property type="molecule type" value="Genomic_DNA"/>
</dbReference>
<feature type="compositionally biased region" description="Polar residues" evidence="1">
    <location>
        <begin position="58"/>
        <end position="69"/>
    </location>
</feature>
<evidence type="ECO:0000256" key="1">
    <source>
        <dbReference type="SAM" id="MobiDB-lite"/>
    </source>
</evidence>
<name>A0A438FIZ9_VITVI</name>
<feature type="compositionally biased region" description="Polar residues" evidence="1">
    <location>
        <begin position="87"/>
        <end position="101"/>
    </location>
</feature>
<dbReference type="PANTHER" id="PTHR47770">
    <property type="entry name" value="PLANT UBX DOMAIN-CONTAINING PROTEIN 11"/>
    <property type="match status" value="1"/>
</dbReference>
<proteinExistence type="predicted"/>
<organism evidence="2 3">
    <name type="scientific">Vitis vinifera</name>
    <name type="common">Grape</name>
    <dbReference type="NCBI Taxonomy" id="29760"/>
    <lineage>
        <taxon>Eukaryota</taxon>
        <taxon>Viridiplantae</taxon>
        <taxon>Streptophyta</taxon>
        <taxon>Embryophyta</taxon>
        <taxon>Tracheophyta</taxon>
        <taxon>Spermatophyta</taxon>
        <taxon>Magnoliopsida</taxon>
        <taxon>eudicotyledons</taxon>
        <taxon>Gunneridae</taxon>
        <taxon>Pentapetalae</taxon>
        <taxon>rosids</taxon>
        <taxon>Vitales</taxon>
        <taxon>Vitaceae</taxon>
        <taxon>Viteae</taxon>
        <taxon>Vitis</taxon>
    </lineage>
</organism>
<protein>
    <submittedName>
        <fullName evidence="2">Plant UBX domain-containing protein 11</fullName>
    </submittedName>
</protein>
<dbReference type="PANTHER" id="PTHR47770:SF1">
    <property type="entry name" value="PLANT UBX DOMAIN-CONTAINING PROTEIN 11"/>
    <property type="match status" value="1"/>
</dbReference>
<evidence type="ECO:0000313" key="2">
    <source>
        <dbReference type="EMBL" id="RVW59952.1"/>
    </source>
</evidence>
<reference evidence="2 3" key="1">
    <citation type="journal article" date="2018" name="PLoS Genet.">
        <title>Population sequencing reveals clonal diversity and ancestral inbreeding in the grapevine cultivar Chardonnay.</title>
        <authorList>
            <person name="Roach M.J."/>
            <person name="Johnson D.L."/>
            <person name="Bohlmann J."/>
            <person name="van Vuuren H.J."/>
            <person name="Jones S.J."/>
            <person name="Pretorius I.S."/>
            <person name="Schmidt S.A."/>
            <person name="Borneman A.R."/>
        </authorList>
    </citation>
    <scope>NUCLEOTIDE SEQUENCE [LARGE SCALE GENOMIC DNA]</scope>
    <source>
        <strain evidence="3">cv. Chardonnay</strain>
        <tissue evidence="2">Leaf</tissue>
    </source>
</reference>
<dbReference type="Proteomes" id="UP000288805">
    <property type="component" value="Unassembled WGS sequence"/>
</dbReference>